<evidence type="ECO:0000313" key="1">
    <source>
        <dbReference type="EMBL" id="ADX87825.1"/>
    </source>
</evidence>
<name>F1D131_9CAUD</name>
<dbReference type="Proteomes" id="UP000007502">
    <property type="component" value="Segment"/>
</dbReference>
<dbReference type="GeneID" id="10228488"/>
<sequence>MQFVPTHTSIDLNQLVMVKGGVVYVQSEDLADVEAIGYSWEYNSEYLIPLQK</sequence>
<gene>
    <name evidence="1" type="primary">ORF9</name>
</gene>
<proteinExistence type="predicted"/>
<dbReference type="KEGG" id="vg:10228488"/>
<dbReference type="RefSeq" id="YP_004250950.1">
    <property type="nucleotide sequence ID" value="NC_015157.1"/>
</dbReference>
<organism evidence="1 2">
    <name type="scientific">Vibrio phage ICP1</name>
    <dbReference type="NCBI Taxonomy" id="979525"/>
    <lineage>
        <taxon>Viruses</taxon>
        <taxon>Duplodnaviria</taxon>
        <taxon>Heunggongvirae</taxon>
        <taxon>Uroviricota</taxon>
        <taxon>Caudoviricetes</taxon>
        <taxon>Mohonavirus</taxon>
        <taxon>Mohonavirus ICP1</taxon>
    </lineage>
</organism>
<dbReference type="EMBL" id="HQ641347">
    <property type="protein sequence ID" value="ADX87825.1"/>
    <property type="molecule type" value="Genomic_DNA"/>
</dbReference>
<accession>F1D131</accession>
<evidence type="ECO:0000313" key="2">
    <source>
        <dbReference type="Proteomes" id="UP000007502"/>
    </source>
</evidence>
<reference evidence="1 2" key="1">
    <citation type="journal article" date="2011" name="MBio">
        <title>Evidence of a dominant lineage of Vibrio cholerae-specific lytic bacteriophages shed by cholera patients over a 10-year period in Dhaka, Bangladesh.</title>
        <authorList>
            <person name="Seed K.D."/>
            <person name="Bodi K.L."/>
            <person name="Kropinski A.M."/>
            <person name="Ackermann H.W."/>
            <person name="Calderwood S.B."/>
            <person name="Qadri F."/>
            <person name="Camilli A."/>
        </authorList>
    </citation>
    <scope>NUCLEOTIDE SEQUENCE [LARGE SCALE GENOMIC DNA]</scope>
</reference>
<protein>
    <submittedName>
        <fullName evidence="1">Uncharacterized protein ORF9</fullName>
    </submittedName>
</protein>
<keyword evidence="2" id="KW-1185">Reference proteome</keyword>